<evidence type="ECO:0000313" key="8">
    <source>
        <dbReference type="EMBL" id="SDS53293.1"/>
    </source>
</evidence>
<dbReference type="InterPro" id="IPR058245">
    <property type="entry name" value="NreC/VraR/RcsB-like_REC"/>
</dbReference>
<keyword evidence="3 8" id="KW-0238">DNA-binding</keyword>
<dbReference type="InterPro" id="IPR016032">
    <property type="entry name" value="Sig_transdc_resp-reg_C-effctor"/>
</dbReference>
<dbReference type="GO" id="GO:0006355">
    <property type="term" value="P:regulation of DNA-templated transcription"/>
    <property type="evidence" value="ECO:0007669"/>
    <property type="project" value="InterPro"/>
</dbReference>
<dbReference type="PROSITE" id="PS50110">
    <property type="entry name" value="RESPONSE_REGULATORY"/>
    <property type="match status" value="1"/>
</dbReference>
<dbReference type="PROSITE" id="PS00622">
    <property type="entry name" value="HTH_LUXR_1"/>
    <property type="match status" value="1"/>
</dbReference>
<evidence type="ECO:0000313" key="9">
    <source>
        <dbReference type="Proteomes" id="UP000182814"/>
    </source>
</evidence>
<protein>
    <submittedName>
        <fullName evidence="8">DNA-binding response regulator, NarL/FixJ family, contains REC and HTH domains</fullName>
    </submittedName>
</protein>
<dbReference type="SMART" id="SM00448">
    <property type="entry name" value="REC"/>
    <property type="match status" value="1"/>
</dbReference>
<keyword evidence="2" id="KW-0805">Transcription regulation</keyword>
<feature type="domain" description="Response regulatory" evidence="7">
    <location>
        <begin position="50"/>
        <end position="166"/>
    </location>
</feature>
<evidence type="ECO:0000259" key="6">
    <source>
        <dbReference type="PROSITE" id="PS50043"/>
    </source>
</evidence>
<feature type="domain" description="HTH luxR-type" evidence="6">
    <location>
        <begin position="189"/>
        <end position="254"/>
    </location>
</feature>
<dbReference type="PROSITE" id="PS50043">
    <property type="entry name" value="HTH_LUXR_2"/>
    <property type="match status" value="1"/>
</dbReference>
<evidence type="ECO:0000259" key="7">
    <source>
        <dbReference type="PROSITE" id="PS50110"/>
    </source>
</evidence>
<proteinExistence type="predicted"/>
<evidence type="ECO:0000256" key="5">
    <source>
        <dbReference type="PROSITE-ProRule" id="PRU00169"/>
    </source>
</evidence>
<dbReference type="Proteomes" id="UP000182814">
    <property type="component" value="Chromosome I"/>
</dbReference>
<dbReference type="InterPro" id="IPR039420">
    <property type="entry name" value="WalR-like"/>
</dbReference>
<dbReference type="PRINTS" id="PR00038">
    <property type="entry name" value="HTHLUXR"/>
</dbReference>
<dbReference type="Gene3D" id="3.40.50.2300">
    <property type="match status" value="1"/>
</dbReference>
<dbReference type="InterPro" id="IPR000792">
    <property type="entry name" value="Tscrpt_reg_LuxR_C"/>
</dbReference>
<keyword evidence="4" id="KW-0804">Transcription</keyword>
<dbReference type="Pfam" id="PF00072">
    <property type="entry name" value="Response_reg"/>
    <property type="match status" value="1"/>
</dbReference>
<name>A0A1H1SZN5_9PSED</name>
<evidence type="ECO:0000256" key="4">
    <source>
        <dbReference type="ARBA" id="ARBA00023163"/>
    </source>
</evidence>
<keyword evidence="1 5" id="KW-0597">Phosphoprotein</keyword>
<dbReference type="GO" id="GO:0000160">
    <property type="term" value="P:phosphorelay signal transduction system"/>
    <property type="evidence" value="ECO:0007669"/>
    <property type="project" value="InterPro"/>
</dbReference>
<keyword evidence="9" id="KW-1185">Reference proteome</keyword>
<dbReference type="InterPro" id="IPR001789">
    <property type="entry name" value="Sig_transdc_resp-reg_receiver"/>
</dbReference>
<dbReference type="AlphaFoldDB" id="A0A1H1SZN5"/>
<evidence type="ECO:0000256" key="1">
    <source>
        <dbReference type="ARBA" id="ARBA00022553"/>
    </source>
</evidence>
<dbReference type="SMART" id="SM00421">
    <property type="entry name" value="HTH_LUXR"/>
    <property type="match status" value="1"/>
</dbReference>
<dbReference type="EMBL" id="LT629746">
    <property type="protein sequence ID" value="SDS53293.1"/>
    <property type="molecule type" value="Genomic_DNA"/>
</dbReference>
<dbReference type="InterPro" id="IPR011006">
    <property type="entry name" value="CheY-like_superfamily"/>
</dbReference>
<dbReference type="SUPFAM" id="SSF46894">
    <property type="entry name" value="C-terminal effector domain of the bipartite response regulators"/>
    <property type="match status" value="1"/>
</dbReference>
<reference evidence="9" key="1">
    <citation type="submission" date="2016-10" db="EMBL/GenBank/DDBJ databases">
        <authorList>
            <person name="Varghese N."/>
            <person name="Submissions S."/>
        </authorList>
    </citation>
    <scope>NUCLEOTIDE SEQUENCE [LARGE SCALE GENOMIC DNA]</scope>
    <source>
        <strain evidence="9">BS3782</strain>
    </source>
</reference>
<dbReference type="GO" id="GO:0003677">
    <property type="term" value="F:DNA binding"/>
    <property type="evidence" value="ECO:0007669"/>
    <property type="project" value="UniProtKB-KW"/>
</dbReference>
<dbReference type="SUPFAM" id="SSF52172">
    <property type="entry name" value="CheY-like"/>
    <property type="match status" value="1"/>
</dbReference>
<dbReference type="PANTHER" id="PTHR43214:SF41">
    <property type="entry name" value="NITRATE_NITRITE RESPONSE REGULATOR PROTEIN NARP"/>
    <property type="match status" value="1"/>
</dbReference>
<accession>A0A1H1SZN5</accession>
<sequence length="256" mass="27623">MKPDGFKLLGLAPSRASPLPQGERIPNVGAGLPAIDLGSDITRMEKNVIRVLVAEDHTIVREGIKKLIGLAKDLLVVGEASNGEQLLETLRHVPCKVVLLDISMPGVNGLEAIPRIRALNNPPAILVLSMHDEAQMAARALKVGAAGYATKDSDPALLLTAIRKVAAGGRYIDPDLADRMVFEVGLTDSRPLHSLLSEREFSVFERLAQGANVNDIAQQLALSSKTISTHKARLMQKLNITSLAELVKYAMEHKLL</sequence>
<dbReference type="CDD" id="cd06170">
    <property type="entry name" value="LuxR_C_like"/>
    <property type="match status" value="1"/>
</dbReference>
<feature type="modified residue" description="4-aspartylphosphate" evidence="5">
    <location>
        <position position="101"/>
    </location>
</feature>
<evidence type="ECO:0000256" key="2">
    <source>
        <dbReference type="ARBA" id="ARBA00023015"/>
    </source>
</evidence>
<dbReference type="PANTHER" id="PTHR43214">
    <property type="entry name" value="TWO-COMPONENT RESPONSE REGULATOR"/>
    <property type="match status" value="1"/>
</dbReference>
<organism evidence="8 9">
    <name type="scientific">Pseudomonas lini</name>
    <dbReference type="NCBI Taxonomy" id="163011"/>
    <lineage>
        <taxon>Bacteria</taxon>
        <taxon>Pseudomonadati</taxon>
        <taxon>Pseudomonadota</taxon>
        <taxon>Gammaproteobacteria</taxon>
        <taxon>Pseudomonadales</taxon>
        <taxon>Pseudomonadaceae</taxon>
        <taxon>Pseudomonas</taxon>
    </lineage>
</organism>
<gene>
    <name evidence="8" type="ORF">SAMN04490191_1664</name>
</gene>
<dbReference type="CDD" id="cd17535">
    <property type="entry name" value="REC_NarL-like"/>
    <property type="match status" value="1"/>
</dbReference>
<evidence type="ECO:0000256" key="3">
    <source>
        <dbReference type="ARBA" id="ARBA00023125"/>
    </source>
</evidence>
<dbReference type="Pfam" id="PF00196">
    <property type="entry name" value="GerE"/>
    <property type="match status" value="1"/>
</dbReference>